<dbReference type="PANTHER" id="PTHR46622">
    <property type="entry name" value="DNA-DEPENDENT METALLOPROTEASE WSS1"/>
    <property type="match status" value="1"/>
</dbReference>
<feature type="region of interest" description="Disordered" evidence="1">
    <location>
        <begin position="285"/>
        <end position="308"/>
    </location>
</feature>
<feature type="compositionally biased region" description="Polar residues" evidence="1">
    <location>
        <begin position="144"/>
        <end position="155"/>
    </location>
</feature>
<name>A0A1E1J3Q0_LEIGU</name>
<evidence type="ECO:0000259" key="2">
    <source>
        <dbReference type="PROSITE" id="PS51397"/>
    </source>
</evidence>
<dbReference type="InterPro" id="IPR013536">
    <property type="entry name" value="WLM_dom"/>
</dbReference>
<dbReference type="AlphaFoldDB" id="A0A1E1J3Q0"/>
<dbReference type="PANTHER" id="PTHR46622:SF1">
    <property type="entry name" value="DNA-DEPENDENT METALLOPROTEASE WSS1"/>
    <property type="match status" value="1"/>
</dbReference>
<dbReference type="EMBL" id="CALQ01001518">
    <property type="protein sequence ID" value="CCM18205.1"/>
    <property type="molecule type" value="Genomic_DNA"/>
</dbReference>
<dbReference type="InterPro" id="IPR053000">
    <property type="entry name" value="WSS1-like_metalloprotease"/>
</dbReference>
<protein>
    <recommendedName>
        <fullName evidence="2">WLM domain-containing protein</fullName>
    </recommendedName>
</protein>
<dbReference type="Pfam" id="PF08325">
    <property type="entry name" value="WLM"/>
    <property type="match status" value="1"/>
</dbReference>
<dbReference type="GO" id="GO:0006281">
    <property type="term" value="P:DNA repair"/>
    <property type="evidence" value="ECO:0007669"/>
    <property type="project" value="TreeGrafter"/>
</dbReference>
<sequence length="410" mass="44032">MSSAFMAQLPYIGSSSTLGWPRDDVALAYMEHILQRARVLLPRRGWRIGLIKEFYPRGPSLLGLNVSAGREVCIRFRVPGKKSEFLPFHEVLCTALHEFTHCAHSQHNRSFWNLYYDLVKECEALEVTMIQQGKQLYPDISYTPMGSSSTASQKSRAGRRDRTVALPGSSPGGRHCLGARDAGGGGKARGGGMHTCSRTAAQAITTAGRTTSSSSPSAKRSTAFPGKGRRLGGSGVHQHGTLVGFAPTRDALRRILADAAERRRVQQPPSAVTAKLDTGSLVLSTDNRTFSQDGGQSDVDDDNAPDCVPQSFSDELNGDSWRCSRCGFLNDGDVAGSCAFCADCNDGDDAEAPSLKQPPLDSDHPPLEISRVVVSSVTASNTVPEQPPPPQQGEGTSKEKCILVSDNDDN</sequence>
<feature type="region of interest" description="Disordered" evidence="1">
    <location>
        <begin position="141"/>
        <end position="241"/>
    </location>
</feature>
<evidence type="ECO:0000256" key="1">
    <source>
        <dbReference type="SAM" id="MobiDB-lite"/>
    </source>
</evidence>
<proteinExistence type="predicted"/>
<evidence type="ECO:0000313" key="3">
    <source>
        <dbReference type="EMBL" id="CCM18205.1"/>
    </source>
</evidence>
<organism evidence="3">
    <name type="scientific">Leishmania guyanensis</name>
    <dbReference type="NCBI Taxonomy" id="5670"/>
    <lineage>
        <taxon>Eukaryota</taxon>
        <taxon>Discoba</taxon>
        <taxon>Euglenozoa</taxon>
        <taxon>Kinetoplastea</taxon>
        <taxon>Metakinetoplastina</taxon>
        <taxon>Trypanosomatida</taxon>
        <taxon>Trypanosomatidae</taxon>
        <taxon>Leishmaniinae</taxon>
        <taxon>Leishmania</taxon>
        <taxon>Leishmania guyanensis species complex</taxon>
    </lineage>
</organism>
<feature type="compositionally biased region" description="Gly residues" evidence="1">
    <location>
        <begin position="181"/>
        <end position="193"/>
    </location>
</feature>
<dbReference type="PROSITE" id="PS51397">
    <property type="entry name" value="WLM"/>
    <property type="match status" value="1"/>
</dbReference>
<dbReference type="GO" id="GO:0008237">
    <property type="term" value="F:metallopeptidase activity"/>
    <property type="evidence" value="ECO:0007669"/>
    <property type="project" value="TreeGrafter"/>
</dbReference>
<accession>A0A1E1J3Q0</accession>
<reference evidence="3" key="1">
    <citation type="submission" date="2012-08" db="EMBL/GenBank/DDBJ databases">
        <title>Comparative genomics of metastatic and non-metastatic Leishmania guyanensis provides insights into polygenic factors involved in Leishmania RNA virus infection.</title>
        <authorList>
            <person name="Smith D."/>
            <person name="Hertz-Fowler C."/>
            <person name="Martin R."/>
            <person name="Dickens N."/>
            <person name="Fasel N."/>
            <person name="Falquet L."/>
            <person name="Beverley S."/>
            <person name="Zangger H."/>
            <person name="Calderon-Copete S."/>
            <person name="Mottram J."/>
            <person name="Xenarios I."/>
        </authorList>
    </citation>
    <scope>NUCLEOTIDE SEQUENCE</scope>
    <source>
        <strain evidence="3">MHOM/BR/75/M4147/SSU:IR2SAT-LUC</strain>
    </source>
</reference>
<feature type="compositionally biased region" description="Low complexity" evidence="1">
    <location>
        <begin position="203"/>
        <end position="223"/>
    </location>
</feature>
<feature type="domain" description="WLM" evidence="2">
    <location>
        <begin position="1"/>
        <end position="265"/>
    </location>
</feature>
<dbReference type="GO" id="GO:0005634">
    <property type="term" value="C:nucleus"/>
    <property type="evidence" value="ECO:0007669"/>
    <property type="project" value="TreeGrafter"/>
</dbReference>
<feature type="region of interest" description="Disordered" evidence="1">
    <location>
        <begin position="377"/>
        <end position="410"/>
    </location>
</feature>
<gene>
    <name evidence="3" type="primary">LgM4147LRVhigh.32.01860.01370</name>
    <name evidence="3" type="ORF">BN36_3256930</name>
</gene>